<dbReference type="AlphaFoldDB" id="R7VAZ9"/>
<feature type="region of interest" description="Disordered" evidence="1">
    <location>
        <begin position="47"/>
        <end position="121"/>
    </location>
</feature>
<dbReference type="EMBL" id="AMQN01000773">
    <property type="status" value="NOT_ANNOTATED_CDS"/>
    <property type="molecule type" value="Genomic_DNA"/>
</dbReference>
<evidence type="ECO:0000313" key="3">
    <source>
        <dbReference type="EnsemblMetazoa" id="CapteP198686"/>
    </source>
</evidence>
<gene>
    <name evidence="2" type="ORF">CAPTEDRAFT_198686</name>
</gene>
<dbReference type="EMBL" id="KB295623">
    <property type="protein sequence ID" value="ELU12885.1"/>
    <property type="molecule type" value="Genomic_DNA"/>
</dbReference>
<reference evidence="2 4" key="2">
    <citation type="journal article" date="2013" name="Nature">
        <title>Insights into bilaterian evolution from three spiralian genomes.</title>
        <authorList>
            <person name="Simakov O."/>
            <person name="Marletaz F."/>
            <person name="Cho S.J."/>
            <person name="Edsinger-Gonzales E."/>
            <person name="Havlak P."/>
            <person name="Hellsten U."/>
            <person name="Kuo D.H."/>
            <person name="Larsson T."/>
            <person name="Lv J."/>
            <person name="Arendt D."/>
            <person name="Savage R."/>
            <person name="Osoegawa K."/>
            <person name="de Jong P."/>
            <person name="Grimwood J."/>
            <person name="Chapman J.A."/>
            <person name="Shapiro H."/>
            <person name="Aerts A."/>
            <person name="Otillar R.P."/>
            <person name="Terry A.Y."/>
            <person name="Boore J.L."/>
            <person name="Grigoriev I.V."/>
            <person name="Lindberg D.R."/>
            <person name="Seaver E.C."/>
            <person name="Weisblat D.A."/>
            <person name="Putnam N.H."/>
            <person name="Rokhsar D.S."/>
        </authorList>
    </citation>
    <scope>NUCLEOTIDE SEQUENCE</scope>
    <source>
        <strain evidence="2 4">I ESC-2004</strain>
    </source>
</reference>
<dbReference type="EnsemblMetazoa" id="CapteT198686">
    <property type="protein sequence ID" value="CapteP198686"/>
    <property type="gene ID" value="CapteG198686"/>
</dbReference>
<dbReference type="Proteomes" id="UP000014760">
    <property type="component" value="Unassembled WGS sequence"/>
</dbReference>
<evidence type="ECO:0000256" key="1">
    <source>
        <dbReference type="SAM" id="MobiDB-lite"/>
    </source>
</evidence>
<proteinExistence type="predicted"/>
<dbReference type="HOGENOM" id="CLU_1176402_0_0_1"/>
<name>R7VAZ9_CAPTE</name>
<protein>
    <submittedName>
        <fullName evidence="2 3">Uncharacterized protein</fullName>
    </submittedName>
</protein>
<reference evidence="4" key="1">
    <citation type="submission" date="2012-12" db="EMBL/GenBank/DDBJ databases">
        <authorList>
            <person name="Hellsten U."/>
            <person name="Grimwood J."/>
            <person name="Chapman J.A."/>
            <person name="Shapiro H."/>
            <person name="Aerts A."/>
            <person name="Otillar R.P."/>
            <person name="Terry A.Y."/>
            <person name="Boore J.L."/>
            <person name="Simakov O."/>
            <person name="Marletaz F."/>
            <person name="Cho S.-J."/>
            <person name="Edsinger-Gonzales E."/>
            <person name="Havlak P."/>
            <person name="Kuo D.-H."/>
            <person name="Larsson T."/>
            <person name="Lv J."/>
            <person name="Arendt D."/>
            <person name="Savage R."/>
            <person name="Osoegawa K."/>
            <person name="de Jong P."/>
            <person name="Lindberg D.R."/>
            <person name="Seaver E.C."/>
            <person name="Weisblat D.A."/>
            <person name="Putnam N.H."/>
            <person name="Grigoriev I.V."/>
            <person name="Rokhsar D.S."/>
        </authorList>
    </citation>
    <scope>NUCLEOTIDE SEQUENCE</scope>
    <source>
        <strain evidence="4">I ESC-2004</strain>
    </source>
</reference>
<keyword evidence="4" id="KW-1185">Reference proteome</keyword>
<evidence type="ECO:0000313" key="2">
    <source>
        <dbReference type="EMBL" id="ELU12885.1"/>
    </source>
</evidence>
<accession>R7VAZ9</accession>
<feature type="compositionally biased region" description="Pro residues" evidence="1">
    <location>
        <begin position="105"/>
        <end position="115"/>
    </location>
</feature>
<evidence type="ECO:0000313" key="4">
    <source>
        <dbReference type="Proteomes" id="UP000014760"/>
    </source>
</evidence>
<reference evidence="3" key="3">
    <citation type="submission" date="2015-06" db="UniProtKB">
        <authorList>
            <consortium name="EnsemblMetazoa"/>
        </authorList>
    </citation>
    <scope>IDENTIFICATION</scope>
</reference>
<feature type="compositionally biased region" description="Pro residues" evidence="1">
    <location>
        <begin position="54"/>
        <end position="85"/>
    </location>
</feature>
<organism evidence="2">
    <name type="scientific">Capitella teleta</name>
    <name type="common">Polychaete worm</name>
    <dbReference type="NCBI Taxonomy" id="283909"/>
    <lineage>
        <taxon>Eukaryota</taxon>
        <taxon>Metazoa</taxon>
        <taxon>Spiralia</taxon>
        <taxon>Lophotrochozoa</taxon>
        <taxon>Annelida</taxon>
        <taxon>Polychaeta</taxon>
        <taxon>Sedentaria</taxon>
        <taxon>Scolecida</taxon>
        <taxon>Capitellidae</taxon>
        <taxon>Capitella</taxon>
    </lineage>
</organism>
<sequence>MYNQWQQWTPGVAVNPVNPQQIQMMQQQQQVYWQQYYPQQGVVAAGHPTSAAAPLPPGQPPLPSEPNPPLPPESPSGKPTPPAGSPPGSINPAPPIEPPTEDKPPLPSEPPPPLPTSSSEAPVLAATNEHEQLKMNSLQAQAAQWQQQQKQWAEYQQSAMHQQPAHGTGPLLHWSLLFTGAFSSDLCYNIDLDKIAEDILTEASVKSVKKAKFKKYWDKKSPWVTVEMLKVAKQAR</sequence>